<keyword evidence="4 9" id="KW-0812">Transmembrane</keyword>
<feature type="transmembrane region" description="Helical" evidence="9">
    <location>
        <begin position="198"/>
        <end position="220"/>
    </location>
</feature>
<feature type="transmembrane region" description="Helical" evidence="9">
    <location>
        <begin position="138"/>
        <end position="157"/>
    </location>
</feature>
<sequence length="351" mass="35538">MSTALTPTLRVSLAASAALTVGAAVAVGLGAPAAARFAVSGLALAALAAVIGETIEVVGDRTGPGITGLLQSTLGNLPELLVGIFALRQGLVEVVRATLIGSILGNALLVLGLAFLVGGLRHGTQRFDPEEPRLYGSLLLLAVGALLIPTLAHHLSIPAAHHTQALSDVAAVTLLVVYACTIPFLLRRGAAEPTPTGTAVALPLAVGALVAGSACTALVSDWFVAALEPATRALGVSQTFTGLVIVAVASNAVEHAVGVRFALRAKPAYALSTTLASPLQIALFLTPVLVLLSGAVGPTPLTLVFPALLVASLGVGTLVVVVLIYDGEYTWIEGVALLALYTIVVTAFWWG</sequence>
<evidence type="ECO:0000313" key="13">
    <source>
        <dbReference type="Proteomes" id="UP000437736"/>
    </source>
</evidence>
<feature type="domain" description="Sodium/calcium exchanger membrane region" evidence="11">
    <location>
        <begin position="205"/>
        <end position="350"/>
    </location>
</feature>
<dbReference type="Pfam" id="PF01699">
    <property type="entry name" value="Na_Ca_ex"/>
    <property type="match status" value="2"/>
</dbReference>
<keyword evidence="2 9" id="KW-0813">Transport</keyword>
<feature type="transmembrane region" description="Helical" evidence="9">
    <location>
        <begin position="97"/>
        <end position="117"/>
    </location>
</feature>
<evidence type="ECO:0000313" key="12">
    <source>
        <dbReference type="EMBL" id="MST31544.1"/>
    </source>
</evidence>
<dbReference type="EMBL" id="WJHE01000094">
    <property type="protein sequence ID" value="MST31544.1"/>
    <property type="molecule type" value="Genomic_DNA"/>
</dbReference>
<keyword evidence="3 9" id="KW-0109">Calcium transport</keyword>
<feature type="transmembrane region" description="Helical" evidence="9">
    <location>
        <begin position="240"/>
        <end position="263"/>
    </location>
</feature>
<comment type="function">
    <text evidence="9">Ca(+)/H(+) antiporter that extrudes calcium in exchange for external protons.</text>
</comment>
<keyword evidence="13" id="KW-1185">Reference proteome</keyword>
<dbReference type="PANTHER" id="PTHR31503">
    <property type="entry name" value="VACUOLAR CALCIUM ION TRANSPORTER"/>
    <property type="match status" value="1"/>
</dbReference>
<evidence type="ECO:0000256" key="9">
    <source>
        <dbReference type="RuleBase" id="RU365028"/>
    </source>
</evidence>
<evidence type="ECO:0000256" key="10">
    <source>
        <dbReference type="SAM" id="SignalP"/>
    </source>
</evidence>
<feature type="chain" id="PRO_5045342005" description="Ca(2+)/H(+) antiporter" evidence="10">
    <location>
        <begin position="27"/>
        <end position="351"/>
    </location>
</feature>
<feature type="transmembrane region" description="Helical" evidence="9">
    <location>
        <begin position="303"/>
        <end position="324"/>
    </location>
</feature>
<dbReference type="InterPro" id="IPR004798">
    <property type="entry name" value="CAX-like"/>
</dbReference>
<evidence type="ECO:0000256" key="3">
    <source>
        <dbReference type="ARBA" id="ARBA00022568"/>
    </source>
</evidence>
<name>A0ABW9QP15_9ACTN</name>
<comment type="caution">
    <text evidence="12">The sequence shown here is derived from an EMBL/GenBank/DDBJ whole genome shotgun (WGS) entry which is preliminary data.</text>
</comment>
<evidence type="ECO:0000259" key="11">
    <source>
        <dbReference type="Pfam" id="PF01699"/>
    </source>
</evidence>
<keyword evidence="10" id="KW-0732">Signal</keyword>
<keyword evidence="9" id="KW-0050">Antiport</keyword>
<dbReference type="InterPro" id="IPR004837">
    <property type="entry name" value="NaCa_Exmemb"/>
</dbReference>
<keyword evidence="8 9" id="KW-0472">Membrane</keyword>
<proteinExistence type="inferred from homology"/>
<comment type="subcellular location">
    <subcellularLocation>
        <location evidence="1">Endomembrane system</location>
        <topology evidence="1">Multi-pass membrane protein</topology>
    </subcellularLocation>
</comment>
<dbReference type="InterPro" id="IPR004713">
    <property type="entry name" value="CaH_exchang"/>
</dbReference>
<feature type="signal peptide" evidence="10">
    <location>
        <begin position="1"/>
        <end position="26"/>
    </location>
</feature>
<accession>A0ABW9QP15</accession>
<dbReference type="InterPro" id="IPR044880">
    <property type="entry name" value="NCX_ion-bd_dom_sf"/>
</dbReference>
<feature type="transmembrane region" description="Helical" evidence="9">
    <location>
        <begin position="331"/>
        <end position="350"/>
    </location>
</feature>
<evidence type="ECO:0000256" key="7">
    <source>
        <dbReference type="ARBA" id="ARBA00023065"/>
    </source>
</evidence>
<protein>
    <recommendedName>
        <fullName evidence="9">Ca(2+)/H(+) antiporter</fullName>
    </recommendedName>
</protein>
<evidence type="ECO:0000256" key="1">
    <source>
        <dbReference type="ARBA" id="ARBA00004127"/>
    </source>
</evidence>
<evidence type="ECO:0000256" key="4">
    <source>
        <dbReference type="ARBA" id="ARBA00022692"/>
    </source>
</evidence>
<feature type="transmembrane region" description="Helical" evidence="9">
    <location>
        <begin position="275"/>
        <end position="297"/>
    </location>
</feature>
<dbReference type="PANTHER" id="PTHR31503:SF22">
    <property type="entry name" value="VACUOLAR CALCIUM ION TRANSPORTER"/>
    <property type="match status" value="1"/>
</dbReference>
<evidence type="ECO:0000256" key="8">
    <source>
        <dbReference type="ARBA" id="ARBA00023136"/>
    </source>
</evidence>
<evidence type="ECO:0000256" key="2">
    <source>
        <dbReference type="ARBA" id="ARBA00022448"/>
    </source>
</evidence>
<feature type="transmembrane region" description="Helical" evidence="9">
    <location>
        <begin position="169"/>
        <end position="186"/>
    </location>
</feature>
<organism evidence="12 13">
    <name type="scientific">Acidiferrimicrobium australe</name>
    <dbReference type="NCBI Taxonomy" id="2664430"/>
    <lineage>
        <taxon>Bacteria</taxon>
        <taxon>Bacillati</taxon>
        <taxon>Actinomycetota</taxon>
        <taxon>Acidimicrobiia</taxon>
        <taxon>Acidimicrobiales</taxon>
        <taxon>Acidimicrobiaceae</taxon>
        <taxon>Acidiferrimicrobium</taxon>
    </lineage>
</organism>
<dbReference type="NCBIfam" id="TIGR00378">
    <property type="entry name" value="cax"/>
    <property type="match status" value="1"/>
</dbReference>
<reference evidence="12 13" key="1">
    <citation type="submission" date="2019-11" db="EMBL/GenBank/DDBJ databases">
        <title>Acidiferrimicrobium australis gen. nov., sp. nov., an acidophilic and obligately heterotrophic, member of the Actinobacteria that catalyses dissimilatory oxido- reduction of iron isolated from metal-rich acidic water in Chile.</title>
        <authorList>
            <person name="Gonzalez D."/>
            <person name="Huber K."/>
            <person name="Hedrich S."/>
            <person name="Rojas-Villalobos C."/>
            <person name="Quatrini R."/>
            <person name="Dinamarca M.A."/>
            <person name="Schwarz A."/>
            <person name="Canales C."/>
            <person name="Nancucheo I."/>
        </authorList>
    </citation>
    <scope>NUCLEOTIDE SEQUENCE [LARGE SCALE GENOMIC DNA]</scope>
    <source>
        <strain evidence="12 13">USS-CCA1</strain>
    </source>
</reference>
<feature type="domain" description="Sodium/calcium exchanger membrane region" evidence="11">
    <location>
        <begin position="35"/>
        <end position="184"/>
    </location>
</feature>
<evidence type="ECO:0000256" key="5">
    <source>
        <dbReference type="ARBA" id="ARBA00022837"/>
    </source>
</evidence>
<evidence type="ECO:0000256" key="6">
    <source>
        <dbReference type="ARBA" id="ARBA00022989"/>
    </source>
</evidence>
<dbReference type="Proteomes" id="UP000437736">
    <property type="component" value="Unassembled WGS sequence"/>
</dbReference>
<keyword evidence="7 9" id="KW-0406">Ion transport</keyword>
<gene>
    <name evidence="12" type="primary">cax</name>
    <name evidence="12" type="ORF">GHK86_02210</name>
</gene>
<comment type="similarity">
    <text evidence="9">Belongs to the Ca(2+):cation antiporter (CaCA) (TC 2.A.19) family.</text>
</comment>
<comment type="caution">
    <text evidence="9">Lacks conserved residue(s) required for the propagation of feature annotation.</text>
</comment>
<keyword evidence="6 9" id="KW-1133">Transmembrane helix</keyword>
<dbReference type="Gene3D" id="1.20.1420.30">
    <property type="entry name" value="NCX, central ion-binding region"/>
    <property type="match status" value="1"/>
</dbReference>
<keyword evidence="5 9" id="KW-0106">Calcium</keyword>